<dbReference type="Pfam" id="PF20463">
    <property type="entry name" value="PDH_C"/>
    <property type="match status" value="1"/>
</dbReference>
<dbReference type="HAMAP" id="MF_00210">
    <property type="entry name" value="EPSP_synth"/>
    <property type="match status" value="1"/>
</dbReference>
<feature type="binding site" evidence="2">
    <location>
        <position position="479"/>
    </location>
    <ligand>
        <name>3-phosphoshikimate</name>
        <dbReference type="ChEBI" id="CHEBI:145989"/>
    </ligand>
</feature>
<dbReference type="PANTHER" id="PTHR21363">
    <property type="entry name" value="PREPHENATE DEHYDROGENASE"/>
    <property type="match status" value="1"/>
</dbReference>
<keyword evidence="2" id="KW-0028">Amino-acid biosynthesis</keyword>
<feature type="binding site" evidence="2">
    <location>
        <position position="628"/>
    </location>
    <ligand>
        <name>3-phosphoshikimate</name>
        <dbReference type="ChEBI" id="CHEBI:145989"/>
    </ligand>
</feature>
<feature type="binding site" evidence="2">
    <location>
        <position position="700"/>
    </location>
    <ligand>
        <name>phosphoenolpyruvate</name>
        <dbReference type="ChEBI" id="CHEBI:58702"/>
    </ligand>
</feature>
<comment type="subunit">
    <text evidence="2">Monomer.</text>
</comment>
<comment type="caution">
    <text evidence="4">The sequence shown here is derived from an EMBL/GenBank/DDBJ whole genome shotgun (WGS) entry which is preliminary data.</text>
</comment>
<feature type="active site" description="Proton acceptor" evidence="2">
    <location>
        <position position="628"/>
    </location>
</feature>
<dbReference type="NCBIfam" id="NF011381">
    <property type="entry name" value="PRK14806.1"/>
    <property type="match status" value="1"/>
</dbReference>
<dbReference type="InterPro" id="IPR046826">
    <property type="entry name" value="PDH_N"/>
</dbReference>
<dbReference type="Proteomes" id="UP000755551">
    <property type="component" value="Unassembled WGS sequence"/>
</dbReference>
<comment type="similarity">
    <text evidence="2">Belongs to the EPSP synthase family.</text>
</comment>
<reference evidence="4 5" key="1">
    <citation type="submission" date="2021-06" db="EMBL/GenBank/DDBJ databases">
        <title>Bacterium isolated from marine sediment.</title>
        <authorList>
            <person name="Zhu K.-L."/>
            <person name="Du Z.-J."/>
            <person name="Liang Q.-Y."/>
        </authorList>
    </citation>
    <scope>NUCLEOTIDE SEQUENCE [LARGE SCALE GENOMIC DNA]</scope>
    <source>
        <strain evidence="4 5">A346</strain>
    </source>
</reference>
<feature type="binding site" evidence="2">
    <location>
        <position position="331"/>
    </location>
    <ligand>
        <name>3-phosphoshikimate</name>
        <dbReference type="ChEBI" id="CHEBI:145989"/>
    </ligand>
</feature>
<keyword evidence="2 4" id="KW-0808">Transferase</keyword>
<feature type="binding site" evidence="2">
    <location>
        <position position="332"/>
    </location>
    <ligand>
        <name>3-phosphoshikimate</name>
        <dbReference type="ChEBI" id="CHEBI:145989"/>
    </ligand>
</feature>
<dbReference type="GO" id="GO:0003866">
    <property type="term" value="F:3-phosphoshikimate 1-carboxyvinyltransferase activity"/>
    <property type="evidence" value="ECO:0007669"/>
    <property type="project" value="UniProtKB-EC"/>
</dbReference>
<feature type="binding site" evidence="2">
    <location>
        <position position="477"/>
    </location>
    <ligand>
        <name>3-phosphoshikimate</name>
        <dbReference type="ChEBI" id="CHEBI:145989"/>
    </ligand>
</feature>
<keyword evidence="5" id="KW-1185">Reference proteome</keyword>
<comment type="catalytic activity">
    <reaction evidence="2">
        <text>3-phosphoshikimate + phosphoenolpyruvate = 5-O-(1-carboxyvinyl)-3-phosphoshikimate + phosphate</text>
        <dbReference type="Rhea" id="RHEA:21256"/>
        <dbReference type="ChEBI" id="CHEBI:43474"/>
        <dbReference type="ChEBI" id="CHEBI:57701"/>
        <dbReference type="ChEBI" id="CHEBI:58702"/>
        <dbReference type="ChEBI" id="CHEBI:145989"/>
        <dbReference type="EC" id="2.5.1.19"/>
    </reaction>
</comment>
<comment type="caution">
    <text evidence="2">Lacks conserved residue(s) required for the propagation of feature annotation.</text>
</comment>
<keyword evidence="1 4" id="KW-0560">Oxidoreductase</keyword>
<keyword evidence="2" id="KW-0057">Aromatic amino acid biosynthesis</keyword>
<feature type="domain" description="Prephenate/arogenate dehydrogenase" evidence="3">
    <location>
        <begin position="13"/>
        <end position="301"/>
    </location>
</feature>
<feature type="binding site" evidence="2">
    <location>
        <position position="336"/>
    </location>
    <ligand>
        <name>3-phosphoshikimate</name>
        <dbReference type="ChEBI" id="CHEBI:145989"/>
    </ligand>
</feature>
<feature type="binding site" evidence="2">
    <location>
        <position position="479"/>
    </location>
    <ligand>
        <name>phosphoenolpyruvate</name>
        <dbReference type="ChEBI" id="CHEBI:58702"/>
    </ligand>
</feature>
<keyword evidence="2" id="KW-0963">Cytoplasm</keyword>
<dbReference type="InterPro" id="IPR006264">
    <property type="entry name" value="EPSP_synthase"/>
</dbReference>
<dbReference type="Pfam" id="PF00275">
    <property type="entry name" value="EPSP_synthase"/>
    <property type="match status" value="1"/>
</dbReference>
<sequence length="747" mass="79600">MLNYSSASHYPLRRVLIIGLGLIGGSLAKALKTRACVDEVVGSDRNADECRLGLELGVIDRVAQALPQEVAAADLIVLAVPVKAMERVLEEIRPHLRLQTLVTDVGSTKGNLVQAARRIFGHLPPTFIPGHPIAGAEKSGVRASDADLFEHHKVILTPLADTDPNATLELARLWQAVGAEVLQMEVDRHDEVLAATSHLPHLLAFSLVDTLAREEENLDIFRYAAGGFRDFTRIAASDPTMWHDICIANRSAILAQIDRYTTGVARLRQAIEQGDSEGMLGIFTRAKAARDHFTRLLNKSSYSSNDHTRAVHLRAQSGGELSGEVRVPGDKSISHRAIILAAIAEGVTDITGFLENEDSLATLQALRDMGVVIEGPHQGQVRVFGVGLQGLKPPPGPLYLGHSATAMRLLAGVLAAQPFDTELFGDEALCQRDMTRVVEPLRRMGARIETGPQGGAPLRIRGGQTLVGIDYTLPVASAQVKSCLLLAGLWAQGETRIHEPVATRDHTERMLAAMGARLVVGEGQVCLQPLQGRLSATRIAVPGDMSWATLFMLVAGAARTRGQYRLLAVGINPSRAGALAVLQRMGAGIEVQHRGEQLGEPVADLVITAAQPLQAVVLTALDLAAALDELPLLLVAAAVAAGKSRFTGLKALLHKEDDPVHRTVGMLQALGAEIEQDDDSISVQGGSLAGGCFEAQGSLRMTMAAVAAGLCGAETVKVTRGGVLLAAYADFVEQAQRVGLNVHKEED</sequence>
<dbReference type="PANTHER" id="PTHR21363:SF0">
    <property type="entry name" value="PREPHENATE DEHYDROGENASE [NADP(+)]"/>
    <property type="match status" value="1"/>
</dbReference>
<name>A0ABS6MAU6_9GAMM</name>
<dbReference type="InterPro" id="IPR003099">
    <property type="entry name" value="Prephen_DH"/>
</dbReference>
<proteinExistence type="inferred from homology"/>
<feature type="binding site" evidence="2">
    <location>
        <position position="655"/>
    </location>
    <ligand>
        <name>3-phosphoshikimate</name>
        <dbReference type="ChEBI" id="CHEBI:145989"/>
    </ligand>
</feature>
<dbReference type="InterPro" id="IPR001986">
    <property type="entry name" value="Enolpyruvate_Tfrase_dom"/>
</dbReference>
<dbReference type="GO" id="GO:0008977">
    <property type="term" value="F:prephenate dehydrogenase (NAD+) activity"/>
    <property type="evidence" value="ECO:0007669"/>
    <property type="project" value="UniProtKB-EC"/>
</dbReference>
<organism evidence="4 5">
    <name type="scientific">Marinobacterium weihaiense</name>
    <dbReference type="NCBI Taxonomy" id="2851016"/>
    <lineage>
        <taxon>Bacteria</taxon>
        <taxon>Pseudomonadati</taxon>
        <taxon>Pseudomonadota</taxon>
        <taxon>Gammaproteobacteria</taxon>
        <taxon>Oceanospirillales</taxon>
        <taxon>Oceanospirillaceae</taxon>
        <taxon>Marinobacterium</taxon>
    </lineage>
</organism>
<evidence type="ECO:0000256" key="1">
    <source>
        <dbReference type="ARBA" id="ARBA00023002"/>
    </source>
</evidence>
<protein>
    <recommendedName>
        <fullName evidence="2">3-phosphoshikimate 1-carboxyvinyltransferase</fullName>
        <ecNumber evidence="2">2.5.1.19</ecNumber>
    </recommendedName>
    <alternativeName>
        <fullName evidence="2">5-enolpyruvylshikimate-3-phosphate synthase</fullName>
        <shortName evidence="2">EPSP synthase</shortName>
        <shortName evidence="2">EPSPS</shortName>
    </alternativeName>
</protein>
<dbReference type="EMBL" id="JAHQZT010000009">
    <property type="protein sequence ID" value="MBV0933413.1"/>
    <property type="molecule type" value="Genomic_DNA"/>
</dbReference>
<evidence type="ECO:0000313" key="4">
    <source>
        <dbReference type="EMBL" id="MBV0933413.1"/>
    </source>
</evidence>
<dbReference type="EC" id="2.5.1.19" evidence="2"/>
<dbReference type="InterPro" id="IPR050812">
    <property type="entry name" value="Preph/Arog_dehydrog"/>
</dbReference>
<feature type="binding site" evidence="2">
    <location>
        <position position="432"/>
    </location>
    <ligand>
        <name>phosphoenolpyruvate</name>
        <dbReference type="ChEBI" id="CHEBI:58702"/>
    </ligand>
</feature>
<comment type="pathway">
    <text evidence="2">Metabolic intermediate biosynthesis; chorismate biosynthesis; chorismate from D-erythrose 4-phosphate and phosphoenolpyruvate: step 6/7.</text>
</comment>
<dbReference type="InterPro" id="IPR046825">
    <property type="entry name" value="PDH_C"/>
</dbReference>
<evidence type="ECO:0000256" key="2">
    <source>
        <dbReference type="HAMAP-Rule" id="MF_00210"/>
    </source>
</evidence>
<dbReference type="Pfam" id="PF02153">
    <property type="entry name" value="PDH_N"/>
    <property type="match status" value="1"/>
</dbReference>
<evidence type="ECO:0000313" key="5">
    <source>
        <dbReference type="Proteomes" id="UP000755551"/>
    </source>
</evidence>
<feature type="binding site" evidence="2">
    <location>
        <position position="331"/>
    </location>
    <ligand>
        <name>phosphoenolpyruvate</name>
        <dbReference type="ChEBI" id="CHEBI:58702"/>
    </ligand>
</feature>
<dbReference type="PROSITE" id="PS51176">
    <property type="entry name" value="PDH_ADH"/>
    <property type="match status" value="1"/>
</dbReference>
<gene>
    <name evidence="2" type="primary">aroA</name>
    <name evidence="4" type="ORF">KTN04_08695</name>
</gene>
<evidence type="ECO:0000259" key="3">
    <source>
        <dbReference type="PROSITE" id="PS51176"/>
    </source>
</evidence>
<dbReference type="NCBIfam" id="TIGR01356">
    <property type="entry name" value="aroA"/>
    <property type="match status" value="1"/>
</dbReference>
<comment type="subcellular location">
    <subcellularLocation>
        <location evidence="2">Cytoplasm</location>
    </subcellularLocation>
</comment>
<dbReference type="RefSeq" id="WP_217334834.1">
    <property type="nucleotide sequence ID" value="NZ_JAHQZT010000009.1"/>
</dbReference>
<accession>A0ABS6MAU6</accession>
<comment type="function">
    <text evidence="2">Catalyzes the transfer of the enolpyruvyl moiety of phosphoenolpyruvate (PEP) to the 5-hydroxyl of shikimate-3-phosphate (S3P) to produce enolpyruvyl shikimate-3-phosphate and inorganic phosphate.</text>
</comment>